<gene>
    <name evidence="4" type="ORF">EW026_g780</name>
</gene>
<evidence type="ECO:0000259" key="3">
    <source>
        <dbReference type="PROSITE" id="PS50222"/>
    </source>
</evidence>
<dbReference type="EMBL" id="SGPJ01000012">
    <property type="protein sequence ID" value="THH02013.1"/>
    <property type="molecule type" value="Genomic_DNA"/>
</dbReference>
<feature type="domain" description="EF-hand" evidence="3">
    <location>
        <begin position="1"/>
        <end position="27"/>
    </location>
</feature>
<dbReference type="GO" id="GO:0005509">
    <property type="term" value="F:calcium ion binding"/>
    <property type="evidence" value="ECO:0007669"/>
    <property type="project" value="InterPro"/>
</dbReference>
<sequence length="794" mass="90781">MEAFDDDGSGYVTIMEVNRFIEALPPSLQWSLPQWVAYWAIGWQITSTYYRNKILQLFAHMFAMRPSVLPENRYWVDYYLSKVWKVGVEMTKSLRAPSNVPDNLEGRFKAYVDYEEDRIRKNLEDIRYDIDALDTVYVVAGPGRIEKYIFPLMYLLLKRDIEIFHTAKTQILHNDELWDAAESLLYVYDAVTFRHKDLSESNVEEDAEGEPEVGQWDSKASVLNYPIQDQHPFKWELYEEKDETPTESDLQASLPLKAILGEWNGFIYTEDTYPLAIMTSFYAHTSTEADEDFQASGFYNAGTYKLSGKCYQDSEGNITVIFTIQFSEEADKQYFIGHLAADGNLIGTQGWDENTSGHSYQFILSRLPAETICFRPSPSQFRLNKPRALWKFATRAIRFQVLKKMWSWTYFAERRDLRTRRLELEHRLYYYGRALDEDELADQVRVRQSLTIRDISFYRSIRDYEHRVIPTHTGYMCDASYFYQTVDFCNDPKCYGTTVTSEKREALLEPHVPAHDFLKIRAIMLYRDQPYLDRMAKKALTACRSQFEANRLSSSSGDSTAVENPADKENDSDGDESDVATEPTSDNAENGQVAVDAVPKETLTIDTNIKTPSLAGAAEPVTSISVSEVANEEPSQTLEDNFMCNKCNAKRIAPPEIVKNEQHTYLHALVTCKEKHSEESEVTSTSTEEKIATLEEKVGVLDGKIERLEEYMVRVEKTLAMLLAKLDGYVPPPDQPASAVNGLDHVNIYGLDIGEHRPDLHVDIAVYEVLDLRSEDASCINAENIASANPFGCT</sequence>
<evidence type="ECO:0000313" key="5">
    <source>
        <dbReference type="Proteomes" id="UP000309038"/>
    </source>
</evidence>
<evidence type="ECO:0000313" key="4">
    <source>
        <dbReference type="EMBL" id="THH02013.1"/>
    </source>
</evidence>
<dbReference type="AlphaFoldDB" id="A0A4V3XBJ1"/>
<evidence type="ECO:0000256" key="2">
    <source>
        <dbReference type="SAM" id="MobiDB-lite"/>
    </source>
</evidence>
<protein>
    <recommendedName>
        <fullName evidence="3">EF-hand domain-containing protein</fullName>
    </recommendedName>
</protein>
<feature type="compositionally biased region" description="Polar residues" evidence="2">
    <location>
        <begin position="551"/>
        <end position="562"/>
    </location>
</feature>
<proteinExistence type="predicted"/>
<feature type="region of interest" description="Disordered" evidence="2">
    <location>
        <begin position="551"/>
        <end position="599"/>
    </location>
</feature>
<dbReference type="InterPro" id="IPR018247">
    <property type="entry name" value="EF_Hand_1_Ca_BS"/>
</dbReference>
<evidence type="ECO:0000256" key="1">
    <source>
        <dbReference type="SAM" id="Coils"/>
    </source>
</evidence>
<dbReference type="InterPro" id="IPR002048">
    <property type="entry name" value="EF_hand_dom"/>
</dbReference>
<dbReference type="Proteomes" id="UP000309038">
    <property type="component" value="Unassembled WGS sequence"/>
</dbReference>
<organism evidence="4 5">
    <name type="scientific">Hermanssonia centrifuga</name>
    <dbReference type="NCBI Taxonomy" id="98765"/>
    <lineage>
        <taxon>Eukaryota</taxon>
        <taxon>Fungi</taxon>
        <taxon>Dikarya</taxon>
        <taxon>Basidiomycota</taxon>
        <taxon>Agaricomycotina</taxon>
        <taxon>Agaricomycetes</taxon>
        <taxon>Polyporales</taxon>
        <taxon>Meruliaceae</taxon>
        <taxon>Hermanssonia</taxon>
    </lineage>
</organism>
<name>A0A4V3XBJ1_9APHY</name>
<keyword evidence="1" id="KW-0175">Coiled coil</keyword>
<dbReference type="PROSITE" id="PS50222">
    <property type="entry name" value="EF_HAND_2"/>
    <property type="match status" value="1"/>
</dbReference>
<keyword evidence="5" id="KW-1185">Reference proteome</keyword>
<reference evidence="4 5" key="1">
    <citation type="submission" date="2019-02" db="EMBL/GenBank/DDBJ databases">
        <title>Genome sequencing of the rare red list fungi Phlebia centrifuga.</title>
        <authorList>
            <person name="Buettner E."/>
            <person name="Kellner H."/>
        </authorList>
    </citation>
    <scope>NUCLEOTIDE SEQUENCE [LARGE SCALE GENOMIC DNA]</scope>
    <source>
        <strain evidence="4 5">DSM 108282</strain>
    </source>
</reference>
<comment type="caution">
    <text evidence="4">The sequence shown here is derived from an EMBL/GenBank/DDBJ whole genome shotgun (WGS) entry which is preliminary data.</text>
</comment>
<feature type="coiled-coil region" evidence="1">
    <location>
        <begin position="691"/>
        <end position="725"/>
    </location>
</feature>
<accession>A0A4V3XBJ1</accession>
<dbReference type="PROSITE" id="PS00018">
    <property type="entry name" value="EF_HAND_1"/>
    <property type="match status" value="1"/>
</dbReference>